<dbReference type="Pfam" id="PF01259">
    <property type="entry name" value="SAICAR_synt"/>
    <property type="match status" value="1"/>
</dbReference>
<dbReference type="InterPro" id="IPR050089">
    <property type="entry name" value="SAICAR_synthetase"/>
</dbReference>
<comment type="caution">
    <text evidence="13">The sequence shown here is derived from an EMBL/GenBank/DDBJ whole genome shotgun (WGS) entry which is preliminary data.</text>
</comment>
<dbReference type="EMBL" id="JABZFV010000135">
    <property type="protein sequence ID" value="MBF0935125.1"/>
    <property type="molecule type" value="Genomic_DNA"/>
</dbReference>
<dbReference type="FunFam" id="3.30.470.20:FF:000006">
    <property type="entry name" value="Phosphoribosylaminoimidazole-succinocarboxamide synthase"/>
    <property type="match status" value="1"/>
</dbReference>
<dbReference type="InterPro" id="IPR028923">
    <property type="entry name" value="SAICAR_synt/ADE2_N"/>
</dbReference>
<evidence type="ECO:0000256" key="5">
    <source>
        <dbReference type="ARBA" id="ARBA00022598"/>
    </source>
</evidence>
<dbReference type="Proteomes" id="UP000757900">
    <property type="component" value="Unassembled WGS sequence"/>
</dbReference>
<evidence type="ECO:0000256" key="2">
    <source>
        <dbReference type="ARBA" id="ARBA00010190"/>
    </source>
</evidence>
<sequence>MKLLYEGKAKQLFDTGNPEEVYVHYKNSATAFNGVKKEEFDDKGRLNNAITSLIFTYLAEQGIPTHFIKQVNETDQVCRHVTIIPLEVITRNIVAGSMAKKYGLEEGRQLAKPVFELSYKNDALGDPLINDDHAVALELVTEAELAQIKDLTARINRALQDLFLAANLILVDFKIEFGKTSDGQIILADEISPDTCRLWDKDTRDKLDKDRFRRDLGDVMAAYKEVLGRLENARN</sequence>
<dbReference type="InterPro" id="IPR001636">
    <property type="entry name" value="SAICAR_synth"/>
</dbReference>
<dbReference type="SUPFAM" id="SSF56104">
    <property type="entry name" value="SAICAR synthase-like"/>
    <property type="match status" value="1"/>
</dbReference>
<keyword evidence="7 11" id="KW-0658">Purine biosynthesis</keyword>
<keyword evidence="6 11" id="KW-0547">Nucleotide-binding</keyword>
<accession>A0A929MRU7</accession>
<comment type="similarity">
    <text evidence="2 11">Belongs to the SAICAR synthetase family.</text>
</comment>
<evidence type="ECO:0000256" key="10">
    <source>
        <dbReference type="ARBA" id="ARBA00048475"/>
    </source>
</evidence>
<dbReference type="GO" id="GO:0009236">
    <property type="term" value="P:cobalamin biosynthetic process"/>
    <property type="evidence" value="ECO:0007669"/>
    <property type="project" value="InterPro"/>
</dbReference>
<dbReference type="PANTHER" id="PTHR43599">
    <property type="entry name" value="MULTIFUNCTIONAL PROTEIN ADE2"/>
    <property type="match status" value="1"/>
</dbReference>
<evidence type="ECO:0000313" key="14">
    <source>
        <dbReference type="Proteomes" id="UP000757900"/>
    </source>
</evidence>
<comment type="catalytic activity">
    <reaction evidence="10 11">
        <text>5-amino-1-(5-phospho-D-ribosyl)imidazole-4-carboxylate + L-aspartate + ATP = (2S)-2-[5-amino-1-(5-phospho-beta-D-ribosyl)imidazole-4-carboxamido]succinate + ADP + phosphate + 2 H(+)</text>
        <dbReference type="Rhea" id="RHEA:22628"/>
        <dbReference type="ChEBI" id="CHEBI:15378"/>
        <dbReference type="ChEBI" id="CHEBI:29991"/>
        <dbReference type="ChEBI" id="CHEBI:30616"/>
        <dbReference type="ChEBI" id="CHEBI:43474"/>
        <dbReference type="ChEBI" id="CHEBI:58443"/>
        <dbReference type="ChEBI" id="CHEBI:77657"/>
        <dbReference type="ChEBI" id="CHEBI:456216"/>
        <dbReference type="EC" id="6.3.2.6"/>
    </reaction>
</comment>
<feature type="domain" description="SAICAR synthetase/ADE2 N-terminal" evidence="12">
    <location>
        <begin position="3"/>
        <end position="229"/>
    </location>
</feature>
<evidence type="ECO:0000256" key="3">
    <source>
        <dbReference type="ARBA" id="ARBA00012217"/>
    </source>
</evidence>
<keyword evidence="8 11" id="KW-0067">ATP-binding</keyword>
<evidence type="ECO:0000256" key="1">
    <source>
        <dbReference type="ARBA" id="ARBA00004672"/>
    </source>
</evidence>
<dbReference type="GO" id="GO:0006189">
    <property type="term" value="P:'de novo' IMP biosynthetic process"/>
    <property type="evidence" value="ECO:0007669"/>
    <property type="project" value="UniProtKB-UniRule"/>
</dbReference>
<gene>
    <name evidence="11" type="primary">purC</name>
    <name evidence="13" type="ORF">HXK00_05720</name>
</gene>
<evidence type="ECO:0000256" key="6">
    <source>
        <dbReference type="ARBA" id="ARBA00022741"/>
    </source>
</evidence>
<name>A0A929MRU7_ABIDE</name>
<dbReference type="RefSeq" id="WP_291427222.1">
    <property type="nucleotide sequence ID" value="NZ_CAUUJW010000001.1"/>
</dbReference>
<dbReference type="PROSITE" id="PS01058">
    <property type="entry name" value="SAICAR_SYNTHETASE_2"/>
    <property type="match status" value="1"/>
</dbReference>
<dbReference type="Gene3D" id="3.30.470.20">
    <property type="entry name" value="ATP-grasp fold, B domain"/>
    <property type="match status" value="1"/>
</dbReference>
<evidence type="ECO:0000256" key="7">
    <source>
        <dbReference type="ARBA" id="ARBA00022755"/>
    </source>
</evidence>
<evidence type="ECO:0000256" key="4">
    <source>
        <dbReference type="ARBA" id="ARBA00016460"/>
    </source>
</evidence>
<dbReference type="PANTHER" id="PTHR43599:SF3">
    <property type="entry name" value="SI:DKEY-6E2.2"/>
    <property type="match status" value="1"/>
</dbReference>
<dbReference type="AlphaFoldDB" id="A0A929MRU7"/>
<reference evidence="13" key="1">
    <citation type="submission" date="2020-04" db="EMBL/GenBank/DDBJ databases">
        <title>Deep metagenomics examines the oral microbiome during advanced dental caries in children, revealing novel taxa and co-occurrences with host molecules.</title>
        <authorList>
            <person name="Baker J.L."/>
            <person name="Morton J.T."/>
            <person name="Dinis M."/>
            <person name="Alvarez R."/>
            <person name="Tran N.C."/>
            <person name="Knight R."/>
            <person name="Edlund A."/>
        </authorList>
    </citation>
    <scope>NUCLEOTIDE SEQUENCE</scope>
    <source>
        <strain evidence="13">JCVI_23_bin.16</strain>
    </source>
</reference>
<evidence type="ECO:0000256" key="11">
    <source>
        <dbReference type="HAMAP-Rule" id="MF_00137"/>
    </source>
</evidence>
<dbReference type="GO" id="GO:0004639">
    <property type="term" value="F:phosphoribosylaminoimidazolesuccinocarboxamide synthase activity"/>
    <property type="evidence" value="ECO:0007669"/>
    <property type="project" value="UniProtKB-UniRule"/>
</dbReference>
<dbReference type="InterPro" id="IPR033934">
    <property type="entry name" value="SAICAR_synt_PurC"/>
</dbReference>
<dbReference type="PROSITE" id="PS01057">
    <property type="entry name" value="SAICAR_SYNTHETASE_1"/>
    <property type="match status" value="1"/>
</dbReference>
<proteinExistence type="inferred from homology"/>
<evidence type="ECO:0000313" key="13">
    <source>
        <dbReference type="EMBL" id="MBF0935125.1"/>
    </source>
</evidence>
<keyword evidence="5 11" id="KW-0436">Ligase</keyword>
<dbReference type="EC" id="6.3.2.6" evidence="3 11"/>
<protein>
    <recommendedName>
        <fullName evidence="4 11">Phosphoribosylaminoimidazole-succinocarboxamide synthase</fullName>
        <ecNumber evidence="3 11">6.3.2.6</ecNumber>
    </recommendedName>
    <alternativeName>
        <fullName evidence="9 11">SAICAR synthetase</fullName>
    </alternativeName>
</protein>
<dbReference type="Gene3D" id="3.30.200.20">
    <property type="entry name" value="Phosphorylase Kinase, domain 1"/>
    <property type="match status" value="1"/>
</dbReference>
<dbReference type="InterPro" id="IPR018236">
    <property type="entry name" value="SAICAR_synthetase_CS"/>
</dbReference>
<evidence type="ECO:0000256" key="8">
    <source>
        <dbReference type="ARBA" id="ARBA00022840"/>
    </source>
</evidence>
<dbReference type="CDD" id="cd01415">
    <property type="entry name" value="SAICAR_synt_PurC"/>
    <property type="match status" value="1"/>
</dbReference>
<dbReference type="NCBIfam" id="TIGR00081">
    <property type="entry name" value="purC"/>
    <property type="match status" value="1"/>
</dbReference>
<evidence type="ECO:0000256" key="9">
    <source>
        <dbReference type="ARBA" id="ARBA00030409"/>
    </source>
</evidence>
<comment type="pathway">
    <text evidence="1 11">Purine metabolism; IMP biosynthesis via de novo pathway; 5-amino-1-(5-phospho-D-ribosyl)imidazole-4-carboxamide from 5-amino-1-(5-phospho-D-ribosyl)imidazole-4-carboxylate: step 1/2.</text>
</comment>
<dbReference type="GO" id="GO:0005524">
    <property type="term" value="F:ATP binding"/>
    <property type="evidence" value="ECO:0007669"/>
    <property type="project" value="UniProtKB-KW"/>
</dbReference>
<evidence type="ECO:0000259" key="12">
    <source>
        <dbReference type="Pfam" id="PF01259"/>
    </source>
</evidence>
<dbReference type="HAMAP" id="MF_00137">
    <property type="entry name" value="SAICAR_synth"/>
    <property type="match status" value="1"/>
</dbReference>
<organism evidence="13 14">
    <name type="scientific">Abiotrophia defectiva</name>
    <name type="common">Streptococcus defectivus</name>
    <dbReference type="NCBI Taxonomy" id="46125"/>
    <lineage>
        <taxon>Bacteria</taxon>
        <taxon>Bacillati</taxon>
        <taxon>Bacillota</taxon>
        <taxon>Bacilli</taxon>
        <taxon>Lactobacillales</taxon>
        <taxon>Aerococcaceae</taxon>
        <taxon>Abiotrophia</taxon>
    </lineage>
</organism>